<evidence type="ECO:0000256" key="1">
    <source>
        <dbReference type="ARBA" id="ARBA00022741"/>
    </source>
</evidence>
<dbReference type="CDD" id="cd03214">
    <property type="entry name" value="ABC_Iron-Siderophores_B12_Hemin"/>
    <property type="match status" value="1"/>
</dbReference>
<evidence type="ECO:0000313" key="4">
    <source>
        <dbReference type="EMBL" id="MBB6210651.1"/>
    </source>
</evidence>
<proteinExistence type="predicted"/>
<dbReference type="InterPro" id="IPR017871">
    <property type="entry name" value="ABC_transporter-like_CS"/>
</dbReference>
<evidence type="ECO:0000259" key="3">
    <source>
        <dbReference type="PROSITE" id="PS50893"/>
    </source>
</evidence>
<organism evidence="4 5">
    <name type="scientific">Novispirillum itersonii</name>
    <name type="common">Aquaspirillum itersonii</name>
    <dbReference type="NCBI Taxonomy" id="189"/>
    <lineage>
        <taxon>Bacteria</taxon>
        <taxon>Pseudomonadati</taxon>
        <taxon>Pseudomonadota</taxon>
        <taxon>Alphaproteobacteria</taxon>
        <taxon>Rhodospirillales</taxon>
        <taxon>Novispirillaceae</taxon>
        <taxon>Novispirillum</taxon>
    </lineage>
</organism>
<dbReference type="Gene3D" id="3.40.50.300">
    <property type="entry name" value="P-loop containing nucleotide triphosphate hydrolases"/>
    <property type="match status" value="1"/>
</dbReference>
<dbReference type="Proteomes" id="UP000544872">
    <property type="component" value="Unassembled WGS sequence"/>
</dbReference>
<dbReference type="GO" id="GO:0005524">
    <property type="term" value="F:ATP binding"/>
    <property type="evidence" value="ECO:0007669"/>
    <property type="project" value="UniProtKB-KW"/>
</dbReference>
<dbReference type="RefSeq" id="WP_184263483.1">
    <property type="nucleotide sequence ID" value="NZ_JACIIX010000007.1"/>
</dbReference>
<dbReference type="InterPro" id="IPR003593">
    <property type="entry name" value="AAA+_ATPase"/>
</dbReference>
<feature type="domain" description="ABC transporter" evidence="3">
    <location>
        <begin position="3"/>
        <end position="234"/>
    </location>
</feature>
<evidence type="ECO:0000313" key="5">
    <source>
        <dbReference type="Proteomes" id="UP000544872"/>
    </source>
</evidence>
<dbReference type="EMBL" id="JACIIX010000007">
    <property type="protein sequence ID" value="MBB6210651.1"/>
    <property type="molecule type" value="Genomic_DNA"/>
</dbReference>
<dbReference type="PANTHER" id="PTHR42794:SF2">
    <property type="entry name" value="ABC TRANSPORTER ATP-BINDING PROTEIN"/>
    <property type="match status" value="1"/>
</dbReference>
<name>A0A7W9ZFQ0_NOVIT</name>
<reference evidence="4 5" key="1">
    <citation type="submission" date="2020-08" db="EMBL/GenBank/DDBJ databases">
        <title>Genomic Encyclopedia of Type Strains, Phase IV (KMG-IV): sequencing the most valuable type-strain genomes for metagenomic binning, comparative biology and taxonomic classification.</title>
        <authorList>
            <person name="Goeker M."/>
        </authorList>
    </citation>
    <scope>NUCLEOTIDE SEQUENCE [LARGE SCALE GENOMIC DNA]</scope>
    <source>
        <strain evidence="4 5">DSM 11590</strain>
    </source>
</reference>
<keyword evidence="5" id="KW-1185">Reference proteome</keyword>
<comment type="caution">
    <text evidence="4">The sequence shown here is derived from an EMBL/GenBank/DDBJ whole genome shotgun (WGS) entry which is preliminary data.</text>
</comment>
<protein>
    <submittedName>
        <fullName evidence="4">Iron complex transport system ATP-binding protein</fullName>
    </submittedName>
</protein>
<dbReference type="PROSITE" id="PS00211">
    <property type="entry name" value="ABC_TRANSPORTER_1"/>
    <property type="match status" value="1"/>
</dbReference>
<accession>A0A7W9ZFQ0</accession>
<dbReference type="InterPro" id="IPR003439">
    <property type="entry name" value="ABC_transporter-like_ATP-bd"/>
</dbReference>
<keyword evidence="1" id="KW-0547">Nucleotide-binding</keyword>
<sequence>MSLHLKDLSVQYGRHPVLTGLSPAPIPAGSVVGLLGANGAGKSTLLRALAGLQAASGDARLDGEPLLGRGQPDRVGYLPQSLPQGSPLLAYEAVLSTLRATRPDLSAASAEQRIEAVFDRLGLRDLALRKMAQLSGGQRQMIGLSQVLVRQPRLLLLDEPTSALDLRWQLAVLQTVRSLTAGRSCLALIAIHDINLAARFCDRLLILGNGGLLADATPTDALTPEVLARAYAVEARVEPCSAGFPVVLADRALPV</sequence>
<dbReference type="SUPFAM" id="SSF52540">
    <property type="entry name" value="P-loop containing nucleoside triphosphate hydrolases"/>
    <property type="match status" value="1"/>
</dbReference>
<dbReference type="GO" id="GO:0016887">
    <property type="term" value="F:ATP hydrolysis activity"/>
    <property type="evidence" value="ECO:0007669"/>
    <property type="project" value="InterPro"/>
</dbReference>
<keyword evidence="2 4" id="KW-0067">ATP-binding</keyword>
<dbReference type="Pfam" id="PF00005">
    <property type="entry name" value="ABC_tran"/>
    <property type="match status" value="1"/>
</dbReference>
<dbReference type="PROSITE" id="PS50893">
    <property type="entry name" value="ABC_TRANSPORTER_2"/>
    <property type="match status" value="1"/>
</dbReference>
<dbReference type="PANTHER" id="PTHR42794">
    <property type="entry name" value="HEMIN IMPORT ATP-BINDING PROTEIN HMUV"/>
    <property type="match status" value="1"/>
</dbReference>
<evidence type="ECO:0000256" key="2">
    <source>
        <dbReference type="ARBA" id="ARBA00022840"/>
    </source>
</evidence>
<dbReference type="AlphaFoldDB" id="A0A7W9ZFQ0"/>
<dbReference type="SMART" id="SM00382">
    <property type="entry name" value="AAA"/>
    <property type="match status" value="1"/>
</dbReference>
<gene>
    <name evidence="4" type="ORF">FHS48_002076</name>
</gene>
<dbReference type="InterPro" id="IPR027417">
    <property type="entry name" value="P-loop_NTPase"/>
</dbReference>